<evidence type="ECO:0000256" key="1">
    <source>
        <dbReference type="SAM" id="Phobius"/>
    </source>
</evidence>
<keyword evidence="1" id="KW-1133">Transmembrane helix</keyword>
<dbReference type="InterPro" id="IPR027417">
    <property type="entry name" value="P-loop_NTPase"/>
</dbReference>
<sequence length="1072" mass="122740">MTLILHTEAPSLEDIIDGNSHQNIANQIAAALALDDINIIGIDGPLGSGKSTVIKLLEKDLASDEFQFINFDAEIYQQGSTKKALITKIFDGILPKTPSSLKGKLQEYKDEALGNNITYRKTQDSAISSWSVIFIASLFICSQSIRPMHAEWSKLPEEINHLLGWVLVALVASPIVIVLCFLFASTRNKSLKIGNLIKRNTVDIITEKMLISKEVGSIELHKAISGFKECIPPGLKFLLIIDNLDRISPEKVKEIWSDIELISNSSEKRLKLIIPYSSEHVAKSLSSDPYEGKEYISKRIPISFQIPPILSAGWRNVFSNYWKTSFPHDTENLHHDTSELIEIWLPKSYQPVTPRYLKKLINDIQIISSSTPFPVKNIVCAYYILTTRQNETPFNHLLIENFESNTIEEQSKDKFKKSIRKLQRIYGNNRQQWIDELLCINYQTSASLAQGELIDEPLKIALIQADADELSKISDMFGFLSAWRKIIDTTDPTDWFVTLSKMSNEKNEIVKEILPEVIKSLDTLDDTPTSTIENENFLPSIITLKENGFEIHGQYIEKITSKISDEILNYVSLDDNSLLNLGMHSSEIQLSLLRCELISKLIEKNILKEVYPLPTSVFYILNLKDKSNDFPNLEISSYRLKADDLIYGLRYSFMNGINIRLTESDIDKHAILQNPAVLDVIQNTPTEGLDVVYSNFVNSSTVSSLLSFELLVLYPSWHTTNLTPYYTRLFASAIDWKNECIAHFIAQMIASQTISSIEMYKNNISDTNIFTNNLSCYLKYIPEFSKITSALTLEILNEYLTPALDVLCEQKSLQINNVDDIIKKSFSTLNKYLGHKFIEQFTKDNENLLSERIEAEWIKNIDSSLIDFIINKEEPDQLSNSLIYSFESEIETQDDFNKVSKESLGVHSKIVSYAFNNGYNLSLIKDFITPFYNDFNVELLDTKMPRMMFDTLNDDDKSITLRNLSDLIYMRGIDVKRQILLLKHFNDILIYNDEDESTRSGSRSITRLFDHIESYPFIVSWLDIQNINFNKWNHDDKRHVVEIIANNVLQFPTLGEKNPVKTKLRELKSQEE</sequence>
<keyword evidence="1" id="KW-0812">Transmembrane</keyword>
<dbReference type="Gene3D" id="3.40.50.300">
    <property type="entry name" value="P-loop containing nucleotide triphosphate hydrolases"/>
    <property type="match status" value="1"/>
</dbReference>
<dbReference type="SUPFAM" id="SSF52540">
    <property type="entry name" value="P-loop containing nucleoside triphosphate hydrolases"/>
    <property type="match status" value="1"/>
</dbReference>
<accession>A0ABQ1GYG8</accession>
<gene>
    <name evidence="3" type="ORF">GCM10011328_30730</name>
</gene>
<comment type="caution">
    <text evidence="3">The sequence shown here is derived from an EMBL/GenBank/DDBJ whole genome shotgun (WGS) entry which is preliminary data.</text>
</comment>
<organism evidence="3 4">
    <name type="scientific">Hafnia psychrotolerans</name>
    <dbReference type="NCBI Taxonomy" id="1477018"/>
    <lineage>
        <taxon>Bacteria</taxon>
        <taxon>Pseudomonadati</taxon>
        <taxon>Pseudomonadota</taxon>
        <taxon>Gammaproteobacteria</taxon>
        <taxon>Enterobacterales</taxon>
        <taxon>Hafniaceae</taxon>
        <taxon>Hafnia</taxon>
    </lineage>
</organism>
<dbReference type="EMBL" id="BMFZ01000008">
    <property type="protein sequence ID" value="GGA53014.1"/>
    <property type="molecule type" value="Genomic_DNA"/>
</dbReference>
<evidence type="ECO:0000313" key="3">
    <source>
        <dbReference type="EMBL" id="GGA53014.1"/>
    </source>
</evidence>
<dbReference type="Proteomes" id="UP000627464">
    <property type="component" value="Unassembled WGS sequence"/>
</dbReference>
<keyword evidence="4" id="KW-1185">Reference proteome</keyword>
<reference evidence="4" key="1">
    <citation type="journal article" date="2019" name="Int. J. Syst. Evol. Microbiol.">
        <title>The Global Catalogue of Microorganisms (GCM) 10K type strain sequencing project: providing services to taxonomists for standard genome sequencing and annotation.</title>
        <authorList>
            <consortium name="The Broad Institute Genomics Platform"/>
            <consortium name="The Broad Institute Genome Sequencing Center for Infectious Disease"/>
            <person name="Wu L."/>
            <person name="Ma J."/>
        </authorList>
    </citation>
    <scope>NUCLEOTIDE SEQUENCE [LARGE SCALE GENOMIC DNA]</scope>
    <source>
        <strain evidence="4">CGMCC 1.12806</strain>
    </source>
</reference>
<feature type="transmembrane region" description="Helical" evidence="1">
    <location>
        <begin position="165"/>
        <end position="184"/>
    </location>
</feature>
<feature type="domain" description="KAP NTPase" evidence="2">
    <location>
        <begin position="23"/>
        <end position="369"/>
    </location>
</feature>
<name>A0ABQ1GYG8_9GAMM</name>
<evidence type="ECO:0000259" key="2">
    <source>
        <dbReference type="Pfam" id="PF07693"/>
    </source>
</evidence>
<keyword evidence="1" id="KW-0472">Membrane</keyword>
<protein>
    <recommendedName>
        <fullName evidence="2">KAP NTPase domain-containing protein</fullName>
    </recommendedName>
</protein>
<dbReference type="Pfam" id="PF07693">
    <property type="entry name" value="KAP_NTPase"/>
    <property type="match status" value="1"/>
</dbReference>
<proteinExistence type="predicted"/>
<dbReference type="InterPro" id="IPR011646">
    <property type="entry name" value="KAP_P-loop"/>
</dbReference>
<evidence type="ECO:0000313" key="4">
    <source>
        <dbReference type="Proteomes" id="UP000627464"/>
    </source>
</evidence>